<dbReference type="PANTHER" id="PTHR23110">
    <property type="entry name" value="BTB DOMAIN TRANSCRIPTION FACTOR"/>
    <property type="match status" value="1"/>
</dbReference>
<comment type="subcellular location">
    <subcellularLocation>
        <location evidence="1 4">Nucleus</location>
    </subcellularLocation>
</comment>
<evidence type="ECO:0000256" key="4">
    <source>
        <dbReference type="PROSITE-ProRule" id="PRU00320"/>
    </source>
</evidence>
<evidence type="ECO:0000256" key="5">
    <source>
        <dbReference type="SAM" id="MobiDB-lite"/>
    </source>
</evidence>
<evidence type="ECO:0000313" key="9">
    <source>
        <dbReference type="Proteomes" id="UP000466442"/>
    </source>
</evidence>
<dbReference type="InterPro" id="IPR009057">
    <property type="entry name" value="Homeodomain-like_sf"/>
</dbReference>
<feature type="domain" description="BTB" evidence="6">
    <location>
        <begin position="70"/>
        <end position="135"/>
    </location>
</feature>
<dbReference type="SUPFAM" id="SSF54695">
    <property type="entry name" value="POZ domain"/>
    <property type="match status" value="1"/>
</dbReference>
<name>A0A8S9XHV4_APOLU</name>
<reference evidence="8" key="1">
    <citation type="journal article" date="2021" name="Mol. Ecol. Resour.">
        <title>Apolygus lucorum genome provides insights into omnivorousness and mesophyll feeding.</title>
        <authorList>
            <person name="Liu Y."/>
            <person name="Liu H."/>
            <person name="Wang H."/>
            <person name="Huang T."/>
            <person name="Liu B."/>
            <person name="Yang B."/>
            <person name="Yin L."/>
            <person name="Li B."/>
            <person name="Zhang Y."/>
            <person name="Zhang S."/>
            <person name="Jiang F."/>
            <person name="Zhang X."/>
            <person name="Ren Y."/>
            <person name="Wang B."/>
            <person name="Wang S."/>
            <person name="Lu Y."/>
            <person name="Wu K."/>
            <person name="Fan W."/>
            <person name="Wang G."/>
        </authorList>
    </citation>
    <scope>NUCLEOTIDE SEQUENCE</scope>
    <source>
        <strain evidence="8">12Hb</strain>
    </source>
</reference>
<feature type="DNA-binding region" description="H-T-H motif" evidence="4">
    <location>
        <begin position="435"/>
        <end position="455"/>
    </location>
</feature>
<dbReference type="InterPro" id="IPR051095">
    <property type="entry name" value="Dros_DevTransReg"/>
</dbReference>
<dbReference type="InterPro" id="IPR000210">
    <property type="entry name" value="BTB/POZ_dom"/>
</dbReference>
<evidence type="ECO:0000256" key="1">
    <source>
        <dbReference type="ARBA" id="ARBA00004123"/>
    </source>
</evidence>
<dbReference type="Pfam" id="PF05225">
    <property type="entry name" value="HTH_psq"/>
    <property type="match status" value="1"/>
</dbReference>
<comment type="caution">
    <text evidence="8">The sequence shown here is derived from an EMBL/GenBank/DDBJ whole genome shotgun (WGS) entry which is preliminary data.</text>
</comment>
<evidence type="ECO:0008006" key="10">
    <source>
        <dbReference type="Google" id="ProtNLM"/>
    </source>
</evidence>
<sequence>MTRGQVGGGGNYLKNLNHSRNYHNFKPSNMLDTASPNTEMSSPHYSLRWNNHQSHLLTAFDSLLQNETLVDVTLVCEESSFKAHKVVLSACSPYFQRIFSETPCKHPVIVLKDLRGWEVQAIVDFMYRGEISVGQEQLSSLIKAAESLQVRGLAHTERIPVLTSEKTPTHPRERCFSPTTPPHHQFNGPQGGAPHSMRLPQIPHLPNISFSEMPERHCTSPMPRRKQARPRRRSGDTSGPQDLTKTPNSPPRLSDMAENLSLKKSINNNNNSNNNNNNPPSRQNSTPTPPGMKMESEDSNPPDSSQAHPVELTTTPQEQRMEYNTDHLNLPTPHHDSSLENSFPHLASISALSLTPPHMFSLDSQLGLFPGMENCRNPLLGDMNEPRLENHISNKKKMGRPKGQHSAPRGGPPRSWTNAELTEALQHVWNKKMTTSQASRIFGIPYNSLLMYVRGKYGKSLKLEQLKKECFGELGSPLDLLGLGNISNNNNPSGNKPPKMEPEHMMIPPGFNPPFPPVPTNFYPDFSTAYPVPVGMVHLLPQSEKNREPSSQDVVDYTKSDSESERHRATPLDYAKDDMRNSPMALDFVKEESSSHQNCSDLMDDARDAMGSGERSDQRGSPRVPLGSQSSSCQREIPVGQSHNGQD</sequence>
<feature type="compositionally biased region" description="Basic and acidic residues" evidence="5">
    <location>
        <begin position="544"/>
        <end position="580"/>
    </location>
</feature>
<feature type="compositionally biased region" description="Polar residues" evidence="5">
    <location>
        <begin position="236"/>
        <end position="247"/>
    </location>
</feature>
<feature type="compositionally biased region" description="Basic and acidic residues" evidence="5">
    <location>
        <begin position="604"/>
        <end position="620"/>
    </location>
</feature>
<feature type="region of interest" description="Disordered" evidence="5">
    <location>
        <begin position="393"/>
        <end position="416"/>
    </location>
</feature>
<evidence type="ECO:0000313" key="8">
    <source>
        <dbReference type="EMBL" id="KAF6207646.1"/>
    </source>
</evidence>
<keyword evidence="9" id="KW-1185">Reference proteome</keyword>
<dbReference type="Pfam" id="PF00651">
    <property type="entry name" value="BTB"/>
    <property type="match status" value="1"/>
</dbReference>
<gene>
    <name evidence="8" type="ORF">GE061_016093</name>
</gene>
<protein>
    <recommendedName>
        <fullName evidence="10">BTB domain-containing protein</fullName>
    </recommendedName>
</protein>
<dbReference type="GO" id="GO:0003677">
    <property type="term" value="F:DNA binding"/>
    <property type="evidence" value="ECO:0007669"/>
    <property type="project" value="UniProtKB-UniRule"/>
</dbReference>
<feature type="region of interest" description="Disordered" evidence="5">
    <location>
        <begin position="161"/>
        <end position="310"/>
    </location>
</feature>
<dbReference type="AlphaFoldDB" id="A0A8S9XHV4"/>
<dbReference type="InterPro" id="IPR011333">
    <property type="entry name" value="SKP1/BTB/POZ_sf"/>
</dbReference>
<feature type="domain" description="HTH psq-type" evidence="7">
    <location>
        <begin position="407"/>
        <end position="459"/>
    </location>
</feature>
<feature type="compositionally biased region" description="Low complexity" evidence="5">
    <location>
        <begin position="259"/>
        <end position="286"/>
    </location>
</feature>
<dbReference type="SUPFAM" id="SSF46689">
    <property type="entry name" value="Homeodomain-like"/>
    <property type="match status" value="1"/>
</dbReference>
<feature type="region of interest" description="Disordered" evidence="5">
    <location>
        <begin position="542"/>
        <end position="647"/>
    </location>
</feature>
<dbReference type="SMART" id="SM00225">
    <property type="entry name" value="BTB"/>
    <property type="match status" value="1"/>
</dbReference>
<evidence type="ECO:0000259" key="7">
    <source>
        <dbReference type="PROSITE" id="PS50960"/>
    </source>
</evidence>
<accession>A0A8S9XHV4</accession>
<organism evidence="8 9">
    <name type="scientific">Apolygus lucorum</name>
    <name type="common">Small green plant bug</name>
    <name type="synonym">Lygocoris lucorum</name>
    <dbReference type="NCBI Taxonomy" id="248454"/>
    <lineage>
        <taxon>Eukaryota</taxon>
        <taxon>Metazoa</taxon>
        <taxon>Ecdysozoa</taxon>
        <taxon>Arthropoda</taxon>
        <taxon>Hexapoda</taxon>
        <taxon>Insecta</taxon>
        <taxon>Pterygota</taxon>
        <taxon>Neoptera</taxon>
        <taxon>Paraneoptera</taxon>
        <taxon>Hemiptera</taxon>
        <taxon>Heteroptera</taxon>
        <taxon>Panheteroptera</taxon>
        <taxon>Cimicomorpha</taxon>
        <taxon>Miridae</taxon>
        <taxon>Mirini</taxon>
        <taxon>Apolygus</taxon>
    </lineage>
</organism>
<feature type="compositionally biased region" description="Basic residues" evidence="5">
    <location>
        <begin position="223"/>
        <end position="232"/>
    </location>
</feature>
<dbReference type="Gene3D" id="1.10.10.60">
    <property type="entry name" value="Homeodomain-like"/>
    <property type="match status" value="1"/>
</dbReference>
<dbReference type="CDD" id="cd18315">
    <property type="entry name" value="BTB_POZ_BAB-like"/>
    <property type="match status" value="1"/>
</dbReference>
<evidence type="ECO:0000256" key="2">
    <source>
        <dbReference type="ARBA" id="ARBA00023125"/>
    </source>
</evidence>
<dbReference type="GO" id="GO:0006357">
    <property type="term" value="P:regulation of transcription by RNA polymerase II"/>
    <property type="evidence" value="ECO:0007669"/>
    <property type="project" value="TreeGrafter"/>
</dbReference>
<evidence type="ECO:0000256" key="3">
    <source>
        <dbReference type="ARBA" id="ARBA00023242"/>
    </source>
</evidence>
<dbReference type="Gene3D" id="3.30.710.10">
    <property type="entry name" value="Potassium Channel Kv1.1, Chain A"/>
    <property type="match status" value="1"/>
</dbReference>
<feature type="compositionally biased region" description="Polar residues" evidence="5">
    <location>
        <begin position="299"/>
        <end position="310"/>
    </location>
</feature>
<dbReference type="PROSITE" id="PS50097">
    <property type="entry name" value="BTB"/>
    <property type="match status" value="1"/>
</dbReference>
<keyword evidence="3 4" id="KW-0539">Nucleus</keyword>
<evidence type="ECO:0000259" key="6">
    <source>
        <dbReference type="PROSITE" id="PS50097"/>
    </source>
</evidence>
<dbReference type="EMBL" id="WIXP02000007">
    <property type="protein sequence ID" value="KAF6207646.1"/>
    <property type="molecule type" value="Genomic_DNA"/>
</dbReference>
<dbReference type="FunFam" id="1.10.10.60:FF:000019">
    <property type="entry name" value="Ligand-dependent corepressor isoform 1"/>
    <property type="match status" value="1"/>
</dbReference>
<dbReference type="Proteomes" id="UP000466442">
    <property type="component" value="Unassembled WGS sequence"/>
</dbReference>
<dbReference type="GO" id="GO:0005634">
    <property type="term" value="C:nucleus"/>
    <property type="evidence" value="ECO:0007669"/>
    <property type="project" value="UniProtKB-SubCell"/>
</dbReference>
<dbReference type="InterPro" id="IPR007889">
    <property type="entry name" value="HTH_Psq"/>
</dbReference>
<keyword evidence="2 4" id="KW-0238">DNA-binding</keyword>
<dbReference type="PROSITE" id="PS50960">
    <property type="entry name" value="HTH_PSQ"/>
    <property type="match status" value="1"/>
</dbReference>
<proteinExistence type="predicted"/>
<feature type="compositionally biased region" description="Basic residues" evidence="5">
    <location>
        <begin position="393"/>
        <end position="403"/>
    </location>
</feature>
<dbReference type="PANTHER" id="PTHR23110:SF101">
    <property type="entry name" value="PROTEIN JIM LOVELL"/>
    <property type="match status" value="1"/>
</dbReference>
<dbReference type="OrthoDB" id="10261408at2759"/>